<evidence type="ECO:0000256" key="1">
    <source>
        <dbReference type="SAM" id="MobiDB-lite"/>
    </source>
</evidence>
<evidence type="ECO:0000313" key="3">
    <source>
        <dbReference type="Proteomes" id="UP001370758"/>
    </source>
</evidence>
<feature type="region of interest" description="Disordered" evidence="1">
    <location>
        <begin position="312"/>
        <end position="352"/>
    </location>
</feature>
<protein>
    <recommendedName>
        <fullName evidence="4">HNH nuclease domain-containing protein</fullName>
    </recommendedName>
</protein>
<keyword evidence="3" id="KW-1185">Reference proteome</keyword>
<proteinExistence type="predicted"/>
<reference evidence="2 3" key="1">
    <citation type="submission" date="2023-08" db="EMBL/GenBank/DDBJ databases">
        <authorList>
            <person name="Palmer J.M."/>
        </authorList>
    </citation>
    <scope>NUCLEOTIDE SEQUENCE [LARGE SCALE GENOMIC DNA]</scope>
    <source>
        <strain evidence="2 3">TWF481</strain>
    </source>
</reference>
<dbReference type="EMBL" id="JAVHJL010000005">
    <property type="protein sequence ID" value="KAK6503096.1"/>
    <property type="molecule type" value="Genomic_DNA"/>
</dbReference>
<evidence type="ECO:0000313" key="2">
    <source>
        <dbReference type="EMBL" id="KAK6503096.1"/>
    </source>
</evidence>
<sequence length="352" mass="39769">MTWAPQWKWSESDLEKLIQILYHGGRGNRSVLEGVSSGLNSEALLPFLLLHTPKLQSLDIGDAKLDVLGPYTSFGEAERIYHYCTSGPSTKVVTTVENRSSLWNPSLPEEPEGGGYKDHHSFLYLHMRLDPGWLPGLSNITHLAHGCHRTGGFFDRWPASHLTLMLLLPRLQSGQFYGATIMDISTPLELTIDLKVSNQKSSIKHLELLNCRFRKGDYRAIAQITGSLRSFRCILEHEEVPWRDYAYEADVRDIFRLFNINTLANENILVTRATGEDKDPRDLERYIDYGPDDDFHYDSDDYCYSTRVDDIDEDGWESSRGGDEGGSIGLSQVGDEDSLEIFQSDGSQGSLE</sequence>
<accession>A0AAV9W670</accession>
<evidence type="ECO:0008006" key="4">
    <source>
        <dbReference type="Google" id="ProtNLM"/>
    </source>
</evidence>
<name>A0AAV9W670_9PEZI</name>
<dbReference type="AlphaFoldDB" id="A0AAV9W670"/>
<comment type="caution">
    <text evidence="2">The sequence shown here is derived from an EMBL/GenBank/DDBJ whole genome shotgun (WGS) entry which is preliminary data.</text>
</comment>
<dbReference type="Proteomes" id="UP001370758">
    <property type="component" value="Unassembled WGS sequence"/>
</dbReference>
<organism evidence="2 3">
    <name type="scientific">Arthrobotrys musiformis</name>
    <dbReference type="NCBI Taxonomy" id="47236"/>
    <lineage>
        <taxon>Eukaryota</taxon>
        <taxon>Fungi</taxon>
        <taxon>Dikarya</taxon>
        <taxon>Ascomycota</taxon>
        <taxon>Pezizomycotina</taxon>
        <taxon>Orbiliomycetes</taxon>
        <taxon>Orbiliales</taxon>
        <taxon>Orbiliaceae</taxon>
        <taxon>Arthrobotrys</taxon>
    </lineage>
</organism>
<gene>
    <name evidence="2" type="ORF">TWF481_008130</name>
</gene>